<name>A0A2P6TS98_CHLSO</name>
<gene>
    <name evidence="3" type="ORF">C2E21_3965</name>
</gene>
<dbReference type="OrthoDB" id="547828at2759"/>
<keyword evidence="2" id="KW-0472">Membrane</keyword>
<comment type="caution">
    <text evidence="3">The sequence shown here is derived from an EMBL/GenBank/DDBJ whole genome shotgun (WGS) entry which is preliminary data.</text>
</comment>
<keyword evidence="2" id="KW-1133">Transmembrane helix</keyword>
<accession>A0A2P6TS98</accession>
<proteinExistence type="predicted"/>
<evidence type="ECO:0000313" key="3">
    <source>
        <dbReference type="EMBL" id="PRW56942.1"/>
    </source>
</evidence>
<sequence>MQSLSLTAQRPAVRGVAQRRVRSGATQVAEAETAQPKAAPTSGRQAEIYIGHSKDQVEEKKAGKQGRFVVDDPKKYPGRDNDFVGGWAGGEVGLKSFVSNTQRERELNQPSAKAEKGGAHQPRPIAKGSDTIYVGKGRVIQDDARKYPGRNELTGGFAGGELGLQAFKEKGDVPIAADGQGTRQSSPLITAFVLGLAATGGGLLLSTVEEAGLGAVKSGEAGAALSATSVLGLDEQTKALLTAGILLVGVIGTVVGTQVLVDTMAARLKAGASKLATLGAFWVAVFLAAKFVLES</sequence>
<dbReference type="Proteomes" id="UP000239899">
    <property type="component" value="Unassembled WGS sequence"/>
</dbReference>
<dbReference type="EMBL" id="LHPG02000007">
    <property type="protein sequence ID" value="PRW56942.1"/>
    <property type="molecule type" value="Genomic_DNA"/>
</dbReference>
<evidence type="ECO:0000256" key="1">
    <source>
        <dbReference type="SAM" id="MobiDB-lite"/>
    </source>
</evidence>
<feature type="transmembrane region" description="Helical" evidence="2">
    <location>
        <begin position="273"/>
        <end position="293"/>
    </location>
</feature>
<dbReference type="AlphaFoldDB" id="A0A2P6TS98"/>
<keyword evidence="4" id="KW-1185">Reference proteome</keyword>
<feature type="region of interest" description="Disordered" evidence="1">
    <location>
        <begin position="103"/>
        <end position="128"/>
    </location>
</feature>
<feature type="region of interest" description="Disordered" evidence="1">
    <location>
        <begin position="1"/>
        <end position="74"/>
    </location>
</feature>
<reference evidence="3 4" key="1">
    <citation type="journal article" date="2018" name="Plant J.">
        <title>Genome sequences of Chlorella sorokiniana UTEX 1602 and Micractinium conductrix SAG 241.80: implications to maltose excretion by a green alga.</title>
        <authorList>
            <person name="Arriola M.B."/>
            <person name="Velmurugan N."/>
            <person name="Zhang Y."/>
            <person name="Plunkett M.H."/>
            <person name="Hondzo H."/>
            <person name="Barney B.M."/>
        </authorList>
    </citation>
    <scope>NUCLEOTIDE SEQUENCE [LARGE SCALE GENOMIC DNA]</scope>
    <source>
        <strain evidence="4">UTEX 1602</strain>
    </source>
</reference>
<organism evidence="3 4">
    <name type="scientific">Chlorella sorokiniana</name>
    <name type="common">Freshwater green alga</name>
    <dbReference type="NCBI Taxonomy" id="3076"/>
    <lineage>
        <taxon>Eukaryota</taxon>
        <taxon>Viridiplantae</taxon>
        <taxon>Chlorophyta</taxon>
        <taxon>core chlorophytes</taxon>
        <taxon>Trebouxiophyceae</taxon>
        <taxon>Chlorellales</taxon>
        <taxon>Chlorellaceae</taxon>
        <taxon>Chlorella clade</taxon>
        <taxon>Chlorella</taxon>
    </lineage>
</organism>
<feature type="transmembrane region" description="Helical" evidence="2">
    <location>
        <begin position="239"/>
        <end position="261"/>
    </location>
</feature>
<feature type="compositionally biased region" description="Basic and acidic residues" evidence="1">
    <location>
        <begin position="103"/>
        <end position="118"/>
    </location>
</feature>
<protein>
    <submittedName>
        <fullName evidence="3">Supervillin isoform X3</fullName>
    </submittedName>
</protein>
<evidence type="ECO:0000313" key="4">
    <source>
        <dbReference type="Proteomes" id="UP000239899"/>
    </source>
</evidence>
<feature type="compositionally biased region" description="Basic and acidic residues" evidence="1">
    <location>
        <begin position="52"/>
        <end position="62"/>
    </location>
</feature>
<keyword evidence="2" id="KW-0812">Transmembrane</keyword>
<evidence type="ECO:0000256" key="2">
    <source>
        <dbReference type="SAM" id="Phobius"/>
    </source>
</evidence>